<sequence>MVRAILDGRKTQTRRVLATYQDAVKFCPEWDVNGKQIFIVLGEKDHTGMNPVITAIPCPFGQPGDRVWVRETFRVHSRATDVATLVYRASVRNSWTEQTHRVPIAVCDKPATPEKWTPSIHMPRWASRILLEITDVRVERLRDLSEEDAKSEGITPPAGGVLPGWEYRINFRDLWMDIYGTDSWEANPWVWVIEFKRVEGAAL</sequence>
<organism evidence="1">
    <name type="scientific">Salmonella enterica</name>
    <name type="common">Salmonella choleraesuis</name>
    <dbReference type="NCBI Taxonomy" id="28901"/>
    <lineage>
        <taxon>Bacteria</taxon>
        <taxon>Pseudomonadati</taxon>
        <taxon>Pseudomonadota</taxon>
        <taxon>Gammaproteobacteria</taxon>
        <taxon>Enterobacterales</taxon>
        <taxon>Enterobacteriaceae</taxon>
        <taxon>Salmonella</taxon>
    </lineage>
</organism>
<proteinExistence type="predicted"/>
<reference evidence="1" key="1">
    <citation type="submission" date="2018-08" db="EMBL/GenBank/DDBJ databases">
        <authorList>
            <consortium name="PulseNet: The National Subtyping Network for Foodborne Disease Surveillance"/>
            <person name="Tarr C.L."/>
            <person name="Trees E."/>
            <person name="Katz L.S."/>
            <person name="Carleton-Romer H.A."/>
            <person name="Stroika S."/>
            <person name="Kucerova Z."/>
            <person name="Roache K.F."/>
            <person name="Sabol A.L."/>
            <person name="Besser J."/>
            <person name="Gerner-Smidt P."/>
        </authorList>
    </citation>
    <scope>NUCLEOTIDE SEQUENCE</scope>
    <source>
        <strain evidence="1">PNUSAS050161</strain>
    </source>
</reference>
<comment type="caution">
    <text evidence="1">The sequence shown here is derived from an EMBL/GenBank/DDBJ whole genome shotgun (WGS) entry which is preliminary data.</text>
</comment>
<evidence type="ECO:0008006" key="2">
    <source>
        <dbReference type="Google" id="ProtNLM"/>
    </source>
</evidence>
<accession>A0A5T8WH64</accession>
<protein>
    <recommendedName>
        <fullName evidence="2">Morphogenetic protein</fullName>
    </recommendedName>
</protein>
<dbReference type="EMBL" id="AAGGXD010000012">
    <property type="protein sequence ID" value="EBN8299809.1"/>
    <property type="molecule type" value="Genomic_DNA"/>
</dbReference>
<evidence type="ECO:0000313" key="1">
    <source>
        <dbReference type="EMBL" id="EBN8299809.1"/>
    </source>
</evidence>
<gene>
    <name evidence="1" type="ORF">D1D77_08715</name>
</gene>
<name>A0A5T8WH64_SALER</name>
<dbReference type="AlphaFoldDB" id="A0A5T8WH64"/>